<dbReference type="RefSeq" id="WP_189436952.1">
    <property type="nucleotide sequence ID" value="NZ_BMXE01000004.1"/>
</dbReference>
<evidence type="ECO:0000313" key="1">
    <source>
        <dbReference type="EMBL" id="GHB33662.1"/>
    </source>
</evidence>
<protein>
    <submittedName>
        <fullName evidence="1">Uncharacterized protein</fullName>
    </submittedName>
</protein>
<proteinExistence type="predicted"/>
<gene>
    <name evidence="1" type="ORF">GCM10007094_23060</name>
</gene>
<sequence>MSELDITIKLTEANVKDAVAEWLNRNVSVKTDWTRDNVQLVAEAQVQGYGPQERTVHVPVVRARTAND</sequence>
<evidence type="ECO:0000313" key="2">
    <source>
        <dbReference type="Proteomes" id="UP000637980"/>
    </source>
</evidence>
<keyword evidence="2" id="KW-1185">Reference proteome</keyword>
<reference evidence="2" key="1">
    <citation type="journal article" date="2019" name="Int. J. Syst. Evol. Microbiol.">
        <title>The Global Catalogue of Microorganisms (GCM) 10K type strain sequencing project: providing services to taxonomists for standard genome sequencing and annotation.</title>
        <authorList>
            <consortium name="The Broad Institute Genomics Platform"/>
            <consortium name="The Broad Institute Genome Sequencing Center for Infectious Disease"/>
            <person name="Wu L."/>
            <person name="Ma J."/>
        </authorList>
    </citation>
    <scope>NUCLEOTIDE SEQUENCE [LARGE SCALE GENOMIC DNA]</scope>
    <source>
        <strain evidence="2">KCTC 12861</strain>
    </source>
</reference>
<organism evidence="1 2">
    <name type="scientific">Pseudovibrio japonicus</name>
    <dbReference type="NCBI Taxonomy" id="366534"/>
    <lineage>
        <taxon>Bacteria</taxon>
        <taxon>Pseudomonadati</taxon>
        <taxon>Pseudomonadota</taxon>
        <taxon>Alphaproteobacteria</taxon>
        <taxon>Hyphomicrobiales</taxon>
        <taxon>Stappiaceae</taxon>
        <taxon>Pseudovibrio</taxon>
    </lineage>
</organism>
<accession>A0ABQ3EG02</accession>
<name>A0ABQ3EG02_9HYPH</name>
<dbReference type="Proteomes" id="UP000637980">
    <property type="component" value="Unassembled WGS sequence"/>
</dbReference>
<comment type="caution">
    <text evidence="1">The sequence shown here is derived from an EMBL/GenBank/DDBJ whole genome shotgun (WGS) entry which is preliminary data.</text>
</comment>
<dbReference type="EMBL" id="BMXE01000004">
    <property type="protein sequence ID" value="GHB33662.1"/>
    <property type="molecule type" value="Genomic_DNA"/>
</dbReference>